<evidence type="ECO:0000313" key="1">
    <source>
        <dbReference type="EMBL" id="MDR6509980.1"/>
    </source>
</evidence>
<organism evidence="1 2">
    <name type="scientific">Novosphingobium capsulatum</name>
    <dbReference type="NCBI Taxonomy" id="13688"/>
    <lineage>
        <taxon>Bacteria</taxon>
        <taxon>Pseudomonadati</taxon>
        <taxon>Pseudomonadota</taxon>
        <taxon>Alphaproteobacteria</taxon>
        <taxon>Sphingomonadales</taxon>
        <taxon>Sphingomonadaceae</taxon>
        <taxon>Novosphingobium</taxon>
    </lineage>
</organism>
<reference evidence="1 2" key="1">
    <citation type="submission" date="2023-07" db="EMBL/GenBank/DDBJ databases">
        <title>Sorghum-associated microbial communities from plants grown in Nebraska, USA.</title>
        <authorList>
            <person name="Schachtman D."/>
        </authorList>
    </citation>
    <scope>NUCLEOTIDE SEQUENCE [LARGE SCALE GENOMIC DNA]</scope>
    <source>
        <strain evidence="1 2">DS1027</strain>
    </source>
</reference>
<dbReference type="InterPro" id="IPR018673">
    <property type="entry name" value="DUF2141"/>
</dbReference>
<gene>
    <name evidence="1" type="ORF">J2792_000820</name>
</gene>
<name>A0ABU1MI42_9SPHN</name>
<accession>A0ABU1MI42</accession>
<protein>
    <submittedName>
        <fullName evidence="1">Uncharacterized protein (DUF2141 family)</fullName>
    </submittedName>
</protein>
<keyword evidence="2" id="KW-1185">Reference proteome</keyword>
<dbReference type="Proteomes" id="UP001184150">
    <property type="component" value="Unassembled WGS sequence"/>
</dbReference>
<dbReference type="Pfam" id="PF09912">
    <property type="entry name" value="DUF2141"/>
    <property type="match status" value="1"/>
</dbReference>
<dbReference type="EMBL" id="JAVDRD010000001">
    <property type="protein sequence ID" value="MDR6509980.1"/>
    <property type="molecule type" value="Genomic_DNA"/>
</dbReference>
<proteinExistence type="predicted"/>
<sequence>MPAAQSRTPDRECLPGQPSLTVEVSGFINDKGTVRAQLYGPGGARFLDKGQWAMRIEQRRHGGGPIRFCFPISQPGDYAVAVRHDANANGKSDWNDGGGFTRNPHLSVFKLKPAFAATAVAITNRPISVPVIMQYRKGLMIGPSGR</sequence>
<evidence type="ECO:0000313" key="2">
    <source>
        <dbReference type="Proteomes" id="UP001184150"/>
    </source>
</evidence>
<comment type="caution">
    <text evidence="1">The sequence shown here is derived from an EMBL/GenBank/DDBJ whole genome shotgun (WGS) entry which is preliminary data.</text>
</comment>